<dbReference type="PIRSF" id="PIRSF002849">
    <property type="entry name" value="AAA_ATPase_chaperone_MoxR_prd"/>
    <property type="match status" value="1"/>
</dbReference>
<feature type="domain" description="ChlI/MoxR AAA lid" evidence="2">
    <location>
        <begin position="260"/>
        <end position="319"/>
    </location>
</feature>
<dbReference type="Proteomes" id="UP001205357">
    <property type="component" value="Unassembled WGS sequence"/>
</dbReference>
<dbReference type="SUPFAM" id="SSF52540">
    <property type="entry name" value="P-loop containing nucleoside triphosphate hydrolases"/>
    <property type="match status" value="1"/>
</dbReference>
<keyword evidence="4" id="KW-1185">Reference proteome</keyword>
<dbReference type="RefSeq" id="WP_154158535.1">
    <property type="nucleotide sequence ID" value="NZ_JALIGE010000067.1"/>
</dbReference>
<evidence type="ECO:0000259" key="2">
    <source>
        <dbReference type="Pfam" id="PF17863"/>
    </source>
</evidence>
<reference evidence="3 4" key="1">
    <citation type="submission" date="2022-04" db="EMBL/GenBank/DDBJ databases">
        <title>Proposal of a three novel species of Scandinavium, Scandinavium hiltneri, Scandinavium manionii, Scandinavium tedordense.</title>
        <authorList>
            <person name="Maddock D.W."/>
            <person name="Brady C.L."/>
            <person name="Denman S."/>
            <person name="Arnold D."/>
        </authorList>
    </citation>
    <scope>NUCLEOTIDE SEQUENCE [LARGE SCALE GENOMIC DNA]</scope>
    <source>
        <strain evidence="3 4">H11S7</strain>
    </source>
</reference>
<dbReference type="PANTHER" id="PTHR42759">
    <property type="entry name" value="MOXR FAMILY PROTEIN"/>
    <property type="match status" value="1"/>
</dbReference>
<gene>
    <name evidence="3" type="ORF">MUU47_02690</name>
</gene>
<dbReference type="Gene3D" id="1.10.8.80">
    <property type="entry name" value="Magnesium chelatase subunit I, C-Terminal domain"/>
    <property type="match status" value="1"/>
</dbReference>
<organism evidence="3 4">
    <name type="scientific">Scandinavium hiltneri</name>
    <dbReference type="NCBI Taxonomy" id="2926519"/>
    <lineage>
        <taxon>Bacteria</taxon>
        <taxon>Pseudomonadati</taxon>
        <taxon>Pseudomonadota</taxon>
        <taxon>Gammaproteobacteria</taxon>
        <taxon>Enterobacterales</taxon>
        <taxon>Enterobacteriaceae</taxon>
        <taxon>Scandinavium</taxon>
    </lineage>
</organism>
<name>A0ABT2DWP6_9ENTR</name>
<evidence type="ECO:0000313" key="4">
    <source>
        <dbReference type="Proteomes" id="UP001205357"/>
    </source>
</evidence>
<dbReference type="Gene3D" id="3.40.50.300">
    <property type="entry name" value="P-loop containing nucleotide triphosphate hydrolases"/>
    <property type="match status" value="1"/>
</dbReference>
<dbReference type="InterPro" id="IPR050764">
    <property type="entry name" value="CbbQ/NirQ/NorQ/GpvN"/>
</dbReference>
<comment type="caution">
    <text evidence="3">The sequence shown here is derived from an EMBL/GenBank/DDBJ whole genome shotgun (WGS) entry which is preliminary data.</text>
</comment>
<sequence length="332" mass="36875">MNTLAHVLALEEKMGRAIIGQEKVVRSIIICLLCDANLLLEGMPGLAKTRAIRSLAENLDATFRRIQFTPDLLPADITGSEIYVPETHSVEDAFQFREGPVFGNLVLVDEINRAPAKVQSALLEAMEERQITVAGKTYALPKLFMALATQNPVEQEGTYNLPEAQLDRFLMKVEVDYPSAESEKRILDLVRSEQQRRYSETAISSAVIEDSDKLNKETIYQAWREVADIHVSDVIKDYIVGIIHASRHPAKYDEELAQWVSIGGSPRATLGLERAARAHAWLAGRDYVDPSDVQAIAYDVLRHRIVLSFQAAAAGVKVENAIARILQLTVTG</sequence>
<proteinExistence type="predicted"/>
<dbReference type="Pfam" id="PF07726">
    <property type="entry name" value="AAA_3"/>
    <property type="match status" value="1"/>
</dbReference>
<dbReference type="EMBL" id="JALIGE010000067">
    <property type="protein sequence ID" value="MCS2160049.1"/>
    <property type="molecule type" value="Genomic_DNA"/>
</dbReference>
<feature type="domain" description="ATPase AAA-3" evidence="1">
    <location>
        <begin position="38"/>
        <end position="171"/>
    </location>
</feature>
<dbReference type="InterPro" id="IPR041628">
    <property type="entry name" value="ChlI/MoxR_AAA_lid"/>
</dbReference>
<evidence type="ECO:0000313" key="3">
    <source>
        <dbReference type="EMBL" id="MCS2160049.1"/>
    </source>
</evidence>
<dbReference type="PANTHER" id="PTHR42759:SF1">
    <property type="entry name" value="MAGNESIUM-CHELATASE SUBUNIT CHLD"/>
    <property type="match status" value="1"/>
</dbReference>
<dbReference type="InterPro" id="IPR027417">
    <property type="entry name" value="P-loop_NTPase"/>
</dbReference>
<dbReference type="Pfam" id="PF17863">
    <property type="entry name" value="AAA_lid_2"/>
    <property type="match status" value="1"/>
</dbReference>
<dbReference type="InterPro" id="IPR011703">
    <property type="entry name" value="ATPase_AAA-3"/>
</dbReference>
<evidence type="ECO:0000259" key="1">
    <source>
        <dbReference type="Pfam" id="PF07726"/>
    </source>
</evidence>
<accession>A0ABT2DWP6</accession>
<protein>
    <submittedName>
        <fullName evidence="3">AAA family ATPase</fullName>
    </submittedName>
</protein>